<dbReference type="Proteomes" id="UP000198926">
    <property type="component" value="Unassembled WGS sequence"/>
</dbReference>
<dbReference type="Pfam" id="PF05199">
    <property type="entry name" value="GMC_oxred_C"/>
    <property type="match status" value="1"/>
</dbReference>
<evidence type="ECO:0000256" key="14">
    <source>
        <dbReference type="ARBA" id="ARBA00049744"/>
    </source>
</evidence>
<reference evidence="18 19" key="1">
    <citation type="submission" date="2016-10" db="EMBL/GenBank/DDBJ databases">
        <authorList>
            <person name="de Groot N.N."/>
        </authorList>
    </citation>
    <scope>NUCLEOTIDE SEQUENCE [LARGE SCALE GENOMIC DNA]</scope>
    <source>
        <strain evidence="18 19">DSM 29433</strain>
    </source>
</reference>
<dbReference type="STRING" id="1123755.SAMN05444714_1832"/>
<keyword evidence="6" id="KW-0560">Oxidoreductase</keyword>
<proteinExistence type="inferred from homology"/>
<name>A0A1I6MI31_9RHOB</name>
<comment type="cofactor">
    <cofactor evidence="1">
        <name>FAD</name>
        <dbReference type="ChEBI" id="CHEBI:57692"/>
    </cofactor>
</comment>
<keyword evidence="9" id="KW-0753">Steroid metabolism</keyword>
<dbReference type="InterPro" id="IPR052542">
    <property type="entry name" value="Cholesterol_Oxidase"/>
</dbReference>
<dbReference type="GO" id="GO:0008203">
    <property type="term" value="P:cholesterol metabolic process"/>
    <property type="evidence" value="ECO:0007669"/>
    <property type="project" value="UniProtKB-KW"/>
</dbReference>
<dbReference type="Pfam" id="PF00732">
    <property type="entry name" value="GMC_oxred_N"/>
    <property type="match status" value="1"/>
</dbReference>
<keyword evidence="8" id="KW-1207">Sterol metabolism</keyword>
<dbReference type="PANTHER" id="PTHR47470">
    <property type="entry name" value="CHOLESTEROL OXIDASE"/>
    <property type="match status" value="1"/>
</dbReference>
<comment type="pathway">
    <text evidence="12">Steroid metabolism; cholesterol degradation.</text>
</comment>
<dbReference type="GO" id="GO:0050660">
    <property type="term" value="F:flavin adenine dinucleotide binding"/>
    <property type="evidence" value="ECO:0007669"/>
    <property type="project" value="InterPro"/>
</dbReference>
<protein>
    <recommendedName>
        <fullName evidence="14">Cholesterol oxidase</fullName>
        <ecNumber evidence="13">1.1.3.6</ecNumber>
        <ecNumber evidence="11">5.3.3.1</ecNumber>
    </recommendedName>
    <alternativeName>
        <fullName evidence="15">Cholesterol isomerase</fullName>
    </alternativeName>
</protein>
<evidence type="ECO:0000256" key="12">
    <source>
        <dbReference type="ARBA" id="ARBA00049645"/>
    </source>
</evidence>
<keyword evidence="19" id="KW-1185">Reference proteome</keyword>
<accession>A0A1I6MI31</accession>
<keyword evidence="5 16" id="KW-0274">FAD</keyword>
<gene>
    <name evidence="18" type="ORF">SAMN05444714_1832</name>
</gene>
<organism evidence="18 19">
    <name type="scientific">Yoonia litorea</name>
    <dbReference type="NCBI Taxonomy" id="1123755"/>
    <lineage>
        <taxon>Bacteria</taxon>
        <taxon>Pseudomonadati</taxon>
        <taxon>Pseudomonadota</taxon>
        <taxon>Alphaproteobacteria</taxon>
        <taxon>Rhodobacterales</taxon>
        <taxon>Paracoccaceae</taxon>
        <taxon>Yoonia</taxon>
    </lineage>
</organism>
<evidence type="ECO:0000256" key="6">
    <source>
        <dbReference type="ARBA" id="ARBA00023002"/>
    </source>
</evidence>
<dbReference type="InterPro" id="IPR036188">
    <property type="entry name" value="FAD/NAD-bd_sf"/>
</dbReference>
<evidence type="ECO:0000256" key="4">
    <source>
        <dbReference type="ARBA" id="ARBA00022630"/>
    </source>
</evidence>
<feature type="domain" description="Glucose-methanol-choline oxidoreductase N-terminal" evidence="17">
    <location>
        <begin position="109"/>
        <end position="132"/>
    </location>
</feature>
<dbReference type="EMBL" id="FOZM01000001">
    <property type="protein sequence ID" value="SFS15267.1"/>
    <property type="molecule type" value="Genomic_DNA"/>
</dbReference>
<dbReference type="PROSITE" id="PS00623">
    <property type="entry name" value="GMC_OXRED_1"/>
    <property type="match status" value="1"/>
</dbReference>
<dbReference type="InterPro" id="IPR007867">
    <property type="entry name" value="GMC_OxRtase_C"/>
</dbReference>
<dbReference type="Gene3D" id="3.50.50.60">
    <property type="entry name" value="FAD/NAD(P)-binding domain"/>
    <property type="match status" value="3"/>
</dbReference>
<evidence type="ECO:0000313" key="19">
    <source>
        <dbReference type="Proteomes" id="UP000198926"/>
    </source>
</evidence>
<evidence type="ECO:0000256" key="10">
    <source>
        <dbReference type="ARBA" id="ARBA00023235"/>
    </source>
</evidence>
<evidence type="ECO:0000256" key="7">
    <source>
        <dbReference type="ARBA" id="ARBA00023098"/>
    </source>
</evidence>
<evidence type="ECO:0000256" key="5">
    <source>
        <dbReference type="ARBA" id="ARBA00022827"/>
    </source>
</evidence>
<dbReference type="SUPFAM" id="SSF51905">
    <property type="entry name" value="FAD/NAD(P)-binding domain"/>
    <property type="match status" value="1"/>
</dbReference>
<keyword evidence="3" id="KW-0153">Cholesterol metabolism</keyword>
<dbReference type="OrthoDB" id="9798604at2"/>
<evidence type="ECO:0000256" key="3">
    <source>
        <dbReference type="ARBA" id="ARBA00022548"/>
    </source>
</evidence>
<evidence type="ECO:0000256" key="11">
    <source>
        <dbReference type="ARBA" id="ARBA00038856"/>
    </source>
</evidence>
<dbReference type="SUPFAM" id="SSF53474">
    <property type="entry name" value="alpha/beta-Hydrolases"/>
    <property type="match status" value="1"/>
</dbReference>
<dbReference type="InterPro" id="IPR029058">
    <property type="entry name" value="AB_hydrolase_fold"/>
</dbReference>
<dbReference type="InterPro" id="IPR000172">
    <property type="entry name" value="GMC_OxRdtase_N"/>
</dbReference>
<dbReference type="EC" id="5.3.3.1" evidence="11"/>
<dbReference type="PANTHER" id="PTHR47470:SF1">
    <property type="entry name" value="FAD-DEPENDENT OXIDOREDUCTASE 2 FAD BINDING DOMAIN-CONTAINING PROTEIN"/>
    <property type="match status" value="1"/>
</dbReference>
<keyword evidence="4 16" id="KW-0285">Flavoprotein</keyword>
<evidence type="ECO:0000256" key="8">
    <source>
        <dbReference type="ARBA" id="ARBA00023166"/>
    </source>
</evidence>
<evidence type="ECO:0000256" key="1">
    <source>
        <dbReference type="ARBA" id="ARBA00001974"/>
    </source>
</evidence>
<evidence type="ECO:0000256" key="9">
    <source>
        <dbReference type="ARBA" id="ARBA00023221"/>
    </source>
</evidence>
<keyword evidence="7" id="KW-0443">Lipid metabolism</keyword>
<evidence type="ECO:0000313" key="18">
    <source>
        <dbReference type="EMBL" id="SFS15267.1"/>
    </source>
</evidence>
<sequence length="1401" mass="151788">MSVTMDRISHAFGKVLKDPPKGWDLDDIQDAIVIGSGYGGAISASRLVEMGLTPMLLERGREILPGEYPTNLEEARRETQLTLRQRGRITTNNGLMDVRVNDDMHVVVGCGLGGTSLLNANVALRADPAVFQQTDADGQLLWPRKFSKGDFLGEAYDEAEKGLGTTKIPKDVTLPKMEALNVAAKALGRKLKRAPINVTFEEGANFFGNYQAACTMCGDCCSGCNFGAKNTTLMNYLPHAQANGARIVTEAVVHWVSVDDGLWTVHVAPWGDDHITEIRTKLLVIAAGTLGSTELLQRSALKGLPLSAANLGRGFSGNGDILGFGFDANYTHKTGTNAKAKPIYSVGAGAHQKDLIGSGGNGDLAKFKPGPCITGYIEIDQGDPINGLVIEDGVAPGPLSTVYPPLFFLQDATTADLMAFPDAARRLPSLAELGTGVQNHLGADALTYEGAVSQTQSYLVMSHDDGSGWLRHDTDLDIVYVDWPGVGQRFPYPRDNEILEKAASAIWGNYLSNPVWSGQFGWNLVTVHPVGGCRMADSAADGVVDGECRLYNGTKDHVYENALVCDGSVIPTSLGLNPLLTISAVTIQAMDALKERRGFGEKRDLKYAESSYPASGAPSKPEDDPFAAMIAQLISAKAAIERAIIGMGVDPEKVREFIKTQANAFIDSSNMNLWQKGMAETAIDGAIQNADLVKDVPGACRTLLDYIQSLLDALGTEGSASDQTRATRALEALRKIIGNVSAGASFDEQMRGSVAPVIHKNQTIGDRYAVGRRQGEADGTWIEAQLHVATPNAADMIDDKNKQFAAKLSGKIAITGDAPIAGTHKVANGTFNLLKNDAKAVELWEMDYQCDLTDTLKFEGRKTLQKRPGSHWWTDLTHLFTTITDTSQNPPVVYEGRIDLNLQDFLTEPGSVETPFKADPNEGAQELGMQLADALSSHDFSKLVADQKWLSGLFHYVLANYGNGPDGKPLAAVSALGLMTAMPLAQRIPMQVFRTYGGLAAYLNNFPAIDQPSEPNDAFPSAVDGKIIFEGIIGEVITEEAEPHYPIRLTRFKGGDYGPVIISSGLGVRALSFGLKTNESSILKELIKARYDVWVFDHRSSPANQLPKKPDYAVDNIALYDWPWAIDTVTTKTGKPTVQIMAHCLGALTVMMSLAAKPTSKVRQLVINQFSLHPVTNWFNQLKADTNMAELIHDGLPETWRMVLDSITNNPELGTLLAPHPTFDLSTQPPDLSGGNTTDMTIDALLYGIPFPDDNPCLSPTCHRVFGVFGPVWLHKNLNEATHNVLGLTCGTVATYQFEQLGLIMKLGRAVDKDGNDTYLRSAKGLDMPIHFMAGSDNQLVMPETTLRTQRWLQQALPHSAHKFTREVFGGYGHLDCFFGQNAHQDIYGAILGALEQFKDG</sequence>
<dbReference type="RefSeq" id="WP_090206688.1">
    <property type="nucleotide sequence ID" value="NZ_FOZM01000001.1"/>
</dbReference>
<comment type="similarity">
    <text evidence="2 16">Belongs to the GMC oxidoreductase family.</text>
</comment>
<keyword evidence="10" id="KW-0413">Isomerase</keyword>
<dbReference type="EC" id="1.1.3.6" evidence="13"/>
<dbReference type="GO" id="GO:0016995">
    <property type="term" value="F:cholesterol oxidase activity"/>
    <property type="evidence" value="ECO:0007669"/>
    <property type="project" value="UniProtKB-EC"/>
</dbReference>
<dbReference type="Gene3D" id="3.40.50.1820">
    <property type="entry name" value="alpha/beta hydrolase"/>
    <property type="match status" value="1"/>
</dbReference>
<dbReference type="GO" id="GO:0004769">
    <property type="term" value="F:steroid Delta-isomerase activity"/>
    <property type="evidence" value="ECO:0007669"/>
    <property type="project" value="UniProtKB-EC"/>
</dbReference>
<evidence type="ECO:0000256" key="15">
    <source>
        <dbReference type="ARBA" id="ARBA00049778"/>
    </source>
</evidence>
<evidence type="ECO:0000256" key="2">
    <source>
        <dbReference type="ARBA" id="ARBA00010790"/>
    </source>
</evidence>
<evidence type="ECO:0000256" key="13">
    <source>
        <dbReference type="ARBA" id="ARBA00049723"/>
    </source>
</evidence>
<evidence type="ECO:0000259" key="17">
    <source>
        <dbReference type="PROSITE" id="PS00623"/>
    </source>
</evidence>
<evidence type="ECO:0000256" key="16">
    <source>
        <dbReference type="RuleBase" id="RU003968"/>
    </source>
</evidence>